<dbReference type="PANTHER" id="PTHR40076">
    <property type="entry name" value="MEMBRANE PROTEIN-RELATED"/>
    <property type="match status" value="1"/>
</dbReference>
<feature type="transmembrane region" description="Helical" evidence="1">
    <location>
        <begin position="115"/>
        <end position="133"/>
    </location>
</feature>
<name>A0A9D2N4S3_9FIRM</name>
<evidence type="ECO:0000256" key="1">
    <source>
        <dbReference type="SAM" id="Phobius"/>
    </source>
</evidence>
<dbReference type="Pfam" id="PF06161">
    <property type="entry name" value="DUF975"/>
    <property type="match status" value="1"/>
</dbReference>
<dbReference type="AlphaFoldDB" id="A0A9D2N4S3"/>
<proteinExistence type="predicted"/>
<dbReference type="EMBL" id="DWWV01000044">
    <property type="protein sequence ID" value="HJC09968.1"/>
    <property type="molecule type" value="Genomic_DNA"/>
</dbReference>
<organism evidence="2 3">
    <name type="scientific">Candidatus Blautia merdigallinarum</name>
    <dbReference type="NCBI Taxonomy" id="2838495"/>
    <lineage>
        <taxon>Bacteria</taxon>
        <taxon>Bacillati</taxon>
        <taxon>Bacillota</taxon>
        <taxon>Clostridia</taxon>
        <taxon>Lachnospirales</taxon>
        <taxon>Lachnospiraceae</taxon>
        <taxon>Blautia</taxon>
    </lineage>
</organism>
<reference evidence="2" key="1">
    <citation type="journal article" date="2021" name="PeerJ">
        <title>Extensive microbial diversity within the chicken gut microbiome revealed by metagenomics and culture.</title>
        <authorList>
            <person name="Gilroy R."/>
            <person name="Ravi A."/>
            <person name="Getino M."/>
            <person name="Pursley I."/>
            <person name="Horton D.L."/>
            <person name="Alikhan N.F."/>
            <person name="Baker D."/>
            <person name="Gharbi K."/>
            <person name="Hall N."/>
            <person name="Watson M."/>
            <person name="Adriaenssens E.M."/>
            <person name="Foster-Nyarko E."/>
            <person name="Jarju S."/>
            <person name="Secka A."/>
            <person name="Antonio M."/>
            <person name="Oren A."/>
            <person name="Chaudhuri R.R."/>
            <person name="La Ragione R."/>
            <person name="Hildebrand F."/>
            <person name="Pallen M.J."/>
        </authorList>
    </citation>
    <scope>NUCLEOTIDE SEQUENCE</scope>
    <source>
        <strain evidence="2">ChiSxjej6B18-287</strain>
    </source>
</reference>
<feature type="transmembrane region" description="Helical" evidence="1">
    <location>
        <begin position="20"/>
        <end position="40"/>
    </location>
</feature>
<keyword evidence="1" id="KW-1133">Transmembrane helix</keyword>
<comment type="caution">
    <text evidence="2">The sequence shown here is derived from an EMBL/GenBank/DDBJ whole genome shotgun (WGS) entry which is preliminary data.</text>
</comment>
<evidence type="ECO:0000313" key="3">
    <source>
        <dbReference type="Proteomes" id="UP000823893"/>
    </source>
</evidence>
<reference evidence="2" key="2">
    <citation type="submission" date="2021-04" db="EMBL/GenBank/DDBJ databases">
        <authorList>
            <person name="Gilroy R."/>
        </authorList>
    </citation>
    <scope>NUCLEOTIDE SEQUENCE</scope>
    <source>
        <strain evidence="2">ChiSxjej6B18-287</strain>
    </source>
</reference>
<keyword evidence="1" id="KW-0812">Transmembrane</keyword>
<dbReference type="InterPro" id="IPR010380">
    <property type="entry name" value="DUF975"/>
</dbReference>
<evidence type="ECO:0000313" key="2">
    <source>
        <dbReference type="EMBL" id="HJC09968.1"/>
    </source>
</evidence>
<feature type="transmembrane region" description="Helical" evidence="1">
    <location>
        <begin position="175"/>
        <end position="194"/>
    </location>
</feature>
<sequence length="222" mass="25046">MYWNNADLKAKGKEKFRRNYGNCVLASLIFGLITGTGASVNVARWAEDFSFALWFLVPGAVVILVRILVFSVLEMGVGRFYVENRDYQAGVSKVLFGFQCGHYGNVVLVMFMRDLFIFLWSLLLLIPGIVKSYEYRMVPYILAEQPDISSKDAFAISKEMMQGQKLEAFGLDLSFIGWWLGTALTCGLLGIFWASPYQAATNAELYGTLRDDWIKRHSGQEG</sequence>
<keyword evidence="1" id="KW-0472">Membrane</keyword>
<protein>
    <submittedName>
        <fullName evidence="2">DUF975 family protein</fullName>
    </submittedName>
</protein>
<dbReference type="PANTHER" id="PTHR40076:SF1">
    <property type="entry name" value="MEMBRANE PROTEIN"/>
    <property type="match status" value="1"/>
</dbReference>
<gene>
    <name evidence="2" type="ORF">H9935_04020</name>
</gene>
<accession>A0A9D2N4S3</accession>
<dbReference type="Proteomes" id="UP000823893">
    <property type="component" value="Unassembled WGS sequence"/>
</dbReference>
<feature type="transmembrane region" description="Helical" evidence="1">
    <location>
        <begin position="52"/>
        <end position="73"/>
    </location>
</feature>